<name>A0A085WB68_9BACT</name>
<gene>
    <name evidence="1" type="ORF">DB31_1949</name>
</gene>
<keyword evidence="2" id="KW-1185">Reference proteome</keyword>
<dbReference type="Proteomes" id="UP000028725">
    <property type="component" value="Unassembled WGS sequence"/>
</dbReference>
<sequence length="98" mass="11507">MWIEAIIMPRENDSRPYRPAPRRDRRAVYQAGREESLEFRTTVLNYLQANQLMHAVKWVSEPGSLPMVTLRCHQQVLERLRKVPEFEAGQSLSLELQS</sequence>
<dbReference type="EMBL" id="JMCB01000013">
    <property type="protein sequence ID" value="KFE64931.1"/>
    <property type="molecule type" value="Genomic_DNA"/>
</dbReference>
<comment type="caution">
    <text evidence="1">The sequence shown here is derived from an EMBL/GenBank/DDBJ whole genome shotgun (WGS) entry which is preliminary data.</text>
</comment>
<evidence type="ECO:0000313" key="1">
    <source>
        <dbReference type="EMBL" id="KFE64931.1"/>
    </source>
</evidence>
<dbReference type="PATRIC" id="fig|394096.3.peg.6284"/>
<protein>
    <submittedName>
        <fullName evidence="1">Uncharacterized protein</fullName>
    </submittedName>
</protein>
<proteinExistence type="predicted"/>
<organism evidence="1 2">
    <name type="scientific">Hyalangium minutum</name>
    <dbReference type="NCBI Taxonomy" id="394096"/>
    <lineage>
        <taxon>Bacteria</taxon>
        <taxon>Pseudomonadati</taxon>
        <taxon>Myxococcota</taxon>
        <taxon>Myxococcia</taxon>
        <taxon>Myxococcales</taxon>
        <taxon>Cystobacterineae</taxon>
        <taxon>Archangiaceae</taxon>
        <taxon>Hyalangium</taxon>
    </lineage>
</organism>
<evidence type="ECO:0000313" key="2">
    <source>
        <dbReference type="Proteomes" id="UP000028725"/>
    </source>
</evidence>
<reference evidence="1 2" key="1">
    <citation type="submission" date="2014-04" db="EMBL/GenBank/DDBJ databases">
        <title>Genome assembly of Hyalangium minutum DSM 14724.</title>
        <authorList>
            <person name="Sharma G."/>
            <person name="Subramanian S."/>
        </authorList>
    </citation>
    <scope>NUCLEOTIDE SEQUENCE [LARGE SCALE GENOMIC DNA]</scope>
    <source>
        <strain evidence="1 2">DSM 14724</strain>
    </source>
</reference>
<dbReference type="OrthoDB" id="5519513at2"/>
<accession>A0A085WB68</accession>
<dbReference type="AlphaFoldDB" id="A0A085WB68"/>